<dbReference type="CDD" id="cd14705">
    <property type="entry name" value="bZIP_Zip1"/>
    <property type="match status" value="1"/>
</dbReference>
<keyword evidence="5" id="KW-0539">Nucleus</keyword>
<evidence type="ECO:0000259" key="7">
    <source>
        <dbReference type="PROSITE" id="PS50217"/>
    </source>
</evidence>
<evidence type="ECO:0000313" key="9">
    <source>
        <dbReference type="Proteomes" id="UP000076580"/>
    </source>
</evidence>
<evidence type="ECO:0000256" key="6">
    <source>
        <dbReference type="SAM" id="MobiDB-lite"/>
    </source>
</evidence>
<name>A0A151GDQ3_DRECN</name>
<dbReference type="GO" id="GO:0005634">
    <property type="term" value="C:nucleus"/>
    <property type="evidence" value="ECO:0007669"/>
    <property type="project" value="UniProtKB-SubCell"/>
</dbReference>
<dbReference type="AlphaFoldDB" id="A0A151GDQ3"/>
<dbReference type="InParanoid" id="A0A151GDQ3"/>
<dbReference type="Proteomes" id="UP000076580">
    <property type="component" value="Chromosome 03"/>
</dbReference>
<dbReference type="Pfam" id="PF07716">
    <property type="entry name" value="bZIP_2"/>
    <property type="match status" value="1"/>
</dbReference>
<comment type="caution">
    <text evidence="8">The sequence shown here is derived from an EMBL/GenBank/DDBJ whole genome shotgun (WGS) entry which is preliminary data.</text>
</comment>
<dbReference type="GO" id="GO:0000977">
    <property type="term" value="F:RNA polymerase II transcription regulatory region sequence-specific DNA binding"/>
    <property type="evidence" value="ECO:0007669"/>
    <property type="project" value="TreeGrafter"/>
</dbReference>
<accession>A0A151GDQ3</accession>
<dbReference type="STRING" id="98403.A0A151GDQ3"/>
<dbReference type="PROSITE" id="PS00036">
    <property type="entry name" value="BZIP_BASIC"/>
    <property type="match status" value="1"/>
</dbReference>
<dbReference type="InterPro" id="IPR004827">
    <property type="entry name" value="bZIP"/>
</dbReference>
<keyword evidence="4" id="KW-0804">Transcription</keyword>
<gene>
    <name evidence="8" type="ORF">DCS_07178</name>
</gene>
<dbReference type="SMART" id="SM00338">
    <property type="entry name" value="BRLZ"/>
    <property type="match status" value="1"/>
</dbReference>
<organism evidence="8 9">
    <name type="scientific">Drechmeria coniospora</name>
    <name type="common">Nematophagous fungus</name>
    <name type="synonym">Meria coniospora</name>
    <dbReference type="NCBI Taxonomy" id="98403"/>
    <lineage>
        <taxon>Eukaryota</taxon>
        <taxon>Fungi</taxon>
        <taxon>Dikarya</taxon>
        <taxon>Ascomycota</taxon>
        <taxon>Pezizomycotina</taxon>
        <taxon>Sordariomycetes</taxon>
        <taxon>Hypocreomycetidae</taxon>
        <taxon>Hypocreales</taxon>
        <taxon>Ophiocordycipitaceae</taxon>
        <taxon>Drechmeria</taxon>
    </lineage>
</organism>
<evidence type="ECO:0000256" key="1">
    <source>
        <dbReference type="ARBA" id="ARBA00004123"/>
    </source>
</evidence>
<proteinExistence type="predicted"/>
<dbReference type="GeneID" id="63719821"/>
<feature type="compositionally biased region" description="Polar residues" evidence="6">
    <location>
        <begin position="72"/>
        <end position="86"/>
    </location>
</feature>
<evidence type="ECO:0000256" key="5">
    <source>
        <dbReference type="ARBA" id="ARBA00023242"/>
    </source>
</evidence>
<feature type="compositionally biased region" description="Basic and acidic residues" evidence="6">
    <location>
        <begin position="205"/>
        <end position="216"/>
    </location>
</feature>
<keyword evidence="9" id="KW-1185">Reference proteome</keyword>
<evidence type="ECO:0000256" key="2">
    <source>
        <dbReference type="ARBA" id="ARBA00023015"/>
    </source>
</evidence>
<dbReference type="EMBL" id="LAYC01000003">
    <property type="protein sequence ID" value="KYK55216.1"/>
    <property type="molecule type" value="Genomic_DNA"/>
</dbReference>
<protein>
    <submittedName>
        <fullName evidence="8">Regulatory protein cys-3</fullName>
    </submittedName>
</protein>
<dbReference type="SUPFAM" id="SSF57959">
    <property type="entry name" value="Leucine zipper domain"/>
    <property type="match status" value="1"/>
</dbReference>
<feature type="compositionally biased region" description="Low complexity" evidence="6">
    <location>
        <begin position="131"/>
        <end position="148"/>
    </location>
</feature>
<reference evidence="8 9" key="1">
    <citation type="journal article" date="2016" name="Sci. Rep.">
        <title>Insights into Adaptations to a Near-Obligate Nematode Endoparasitic Lifestyle from the Finished Genome of Drechmeria coniospora.</title>
        <authorList>
            <person name="Zhang L."/>
            <person name="Zhou Z."/>
            <person name="Guo Q."/>
            <person name="Fokkens L."/>
            <person name="Miskei M."/>
            <person name="Pocsi I."/>
            <person name="Zhang W."/>
            <person name="Chen M."/>
            <person name="Wang L."/>
            <person name="Sun Y."/>
            <person name="Donzelli B.G."/>
            <person name="Gibson D.M."/>
            <person name="Nelson D.R."/>
            <person name="Luo J.G."/>
            <person name="Rep M."/>
            <person name="Liu H."/>
            <person name="Yang S."/>
            <person name="Wang J."/>
            <person name="Krasnoff S.B."/>
            <person name="Xu Y."/>
            <person name="Molnar I."/>
            <person name="Lin M."/>
        </authorList>
    </citation>
    <scope>NUCLEOTIDE SEQUENCE [LARGE SCALE GENOMIC DNA]</scope>
    <source>
        <strain evidence="8 9">ARSEF 6962</strain>
    </source>
</reference>
<dbReference type="InterPro" id="IPR046347">
    <property type="entry name" value="bZIP_sf"/>
</dbReference>
<feature type="domain" description="BZIP" evidence="7">
    <location>
        <begin position="187"/>
        <end position="244"/>
    </location>
</feature>
<dbReference type="PANTHER" id="PTHR13044:SF14">
    <property type="entry name" value="CRYPTOCEPHAL, ISOFORM A"/>
    <property type="match status" value="1"/>
</dbReference>
<dbReference type="FunFam" id="1.20.5.170:FF:000075">
    <property type="entry name" value="BZIP transcription factor (MetR)"/>
    <property type="match status" value="1"/>
</dbReference>
<dbReference type="RefSeq" id="XP_040654568.1">
    <property type="nucleotide sequence ID" value="XM_040804464.1"/>
</dbReference>
<evidence type="ECO:0000256" key="4">
    <source>
        <dbReference type="ARBA" id="ARBA00023163"/>
    </source>
</evidence>
<feature type="region of interest" description="Disordered" evidence="6">
    <location>
        <begin position="67"/>
        <end position="86"/>
    </location>
</feature>
<keyword evidence="2" id="KW-0805">Transcription regulation</keyword>
<comment type="subcellular location">
    <subcellularLocation>
        <location evidence="1">Nucleus</location>
    </subcellularLocation>
</comment>
<dbReference type="Gene3D" id="1.20.5.170">
    <property type="match status" value="1"/>
</dbReference>
<dbReference type="GO" id="GO:0001228">
    <property type="term" value="F:DNA-binding transcription activator activity, RNA polymerase II-specific"/>
    <property type="evidence" value="ECO:0007669"/>
    <property type="project" value="TreeGrafter"/>
</dbReference>
<evidence type="ECO:0000313" key="8">
    <source>
        <dbReference type="EMBL" id="KYK55216.1"/>
    </source>
</evidence>
<dbReference type="PROSITE" id="PS50217">
    <property type="entry name" value="BZIP"/>
    <property type="match status" value="1"/>
</dbReference>
<dbReference type="PANTHER" id="PTHR13044">
    <property type="entry name" value="ACTIVATING TRANSCRIPTION FACTOR ATF 4/5"/>
    <property type="match status" value="1"/>
</dbReference>
<feature type="compositionally biased region" description="Basic and acidic residues" evidence="6">
    <location>
        <begin position="177"/>
        <end position="188"/>
    </location>
</feature>
<evidence type="ECO:0000256" key="3">
    <source>
        <dbReference type="ARBA" id="ARBA00023125"/>
    </source>
</evidence>
<feature type="region of interest" description="Disordered" evidence="6">
    <location>
        <begin position="131"/>
        <end position="216"/>
    </location>
</feature>
<keyword evidence="3" id="KW-0238">DNA-binding</keyword>
<sequence>MSTFNGRHGPNVSQYLRDLNTINPQDAVREETFTMEDDLALFTNTQFFDFDSGQNLDFQAQPVKADTKSVARHNSSTADDVTTASPSVMGDISNLDFMSGDFSFSDFSGGAFAAPSLNSFADGAQAFQPLQPIQQQQQQQQSQFRQGSGQPGDKQKSDSAAGISPIPMASQQLNFEDASRAAAEDDKRRRNTAASARFRIKKKQREQALEKSAKEMTDKITSLENKVSQLETENKWLKNLLVEKNEGGDDITALWREFTKHASTKTKAAPASSSAAEFIKTEG</sequence>